<reference evidence="7 8" key="1">
    <citation type="submission" date="2016-08" db="EMBL/GenBank/DDBJ databases">
        <authorList>
            <consortium name="Lentinula edodes genome sequencing consortium"/>
            <person name="Sakamoto Y."/>
            <person name="Nakade K."/>
            <person name="Sato S."/>
            <person name="Yoshida Y."/>
            <person name="Miyazaki K."/>
            <person name="Natsume S."/>
            <person name="Konno N."/>
        </authorList>
    </citation>
    <scope>NUCLEOTIDE SEQUENCE [LARGE SCALE GENOMIC DNA]</scope>
    <source>
        <strain evidence="7 8">NBRC 111202</strain>
    </source>
</reference>
<dbReference type="EMBL" id="BDGU01000022">
    <property type="protein sequence ID" value="GAW00051.1"/>
    <property type="molecule type" value="Genomic_DNA"/>
</dbReference>
<organism evidence="7 8">
    <name type="scientific">Lentinula edodes</name>
    <name type="common">Shiitake mushroom</name>
    <name type="synonym">Lentinus edodes</name>
    <dbReference type="NCBI Taxonomy" id="5353"/>
    <lineage>
        <taxon>Eukaryota</taxon>
        <taxon>Fungi</taxon>
        <taxon>Dikarya</taxon>
        <taxon>Basidiomycota</taxon>
        <taxon>Agaricomycotina</taxon>
        <taxon>Agaricomycetes</taxon>
        <taxon>Agaricomycetidae</taxon>
        <taxon>Agaricales</taxon>
        <taxon>Marasmiineae</taxon>
        <taxon>Omphalotaceae</taxon>
        <taxon>Lentinula</taxon>
    </lineage>
</organism>
<dbReference type="InterPro" id="IPR027179">
    <property type="entry name" value="CMC4"/>
</dbReference>
<dbReference type="GO" id="GO:0005758">
    <property type="term" value="C:mitochondrial intermembrane space"/>
    <property type="evidence" value="ECO:0007669"/>
    <property type="project" value="UniProtKB-SubCell"/>
</dbReference>
<dbReference type="SUPFAM" id="SSF47072">
    <property type="entry name" value="Cysteine alpha-hairpin motif"/>
    <property type="match status" value="1"/>
</dbReference>
<keyword evidence="4" id="KW-0496">Mitochondrion</keyword>
<dbReference type="STRING" id="5353.A0A1Q3DYQ6"/>
<reference evidence="7 8" key="2">
    <citation type="submission" date="2017-02" db="EMBL/GenBank/DDBJ databases">
        <title>A genome survey and senescence transcriptome analysis in Lentinula edodes.</title>
        <authorList>
            <person name="Sakamoto Y."/>
            <person name="Nakade K."/>
            <person name="Sato S."/>
            <person name="Yoshida Y."/>
            <person name="Miyazaki K."/>
            <person name="Natsume S."/>
            <person name="Konno N."/>
        </authorList>
    </citation>
    <scope>NUCLEOTIDE SEQUENCE [LARGE SCALE GENOMIC DNA]</scope>
    <source>
        <strain evidence="7 8">NBRC 111202</strain>
    </source>
</reference>
<comment type="subcellular location">
    <subcellularLocation>
        <location evidence="1">Mitochondrion intermembrane space</location>
    </subcellularLocation>
</comment>
<keyword evidence="8" id="KW-1185">Reference proteome</keyword>
<dbReference type="Gene3D" id="1.10.287.1130">
    <property type="entry name" value="CytochromE C oxidase copper chaperone"/>
    <property type="match status" value="1"/>
</dbReference>
<feature type="disulfide bond" evidence="6">
    <location>
        <begin position="40"/>
        <end position="55"/>
    </location>
</feature>
<feature type="disulfide bond" evidence="6">
    <location>
        <begin position="8"/>
        <end position="39"/>
    </location>
</feature>
<sequence>MSNNPSPCQAQACNLQDCLGKNTYHPEKCDKVLRQLYECCQEMYKAHPRSESSACPIPSVVDRWMKDHSK</sequence>
<dbReference type="Proteomes" id="UP000188533">
    <property type="component" value="Unassembled WGS sequence"/>
</dbReference>
<evidence type="ECO:0000256" key="4">
    <source>
        <dbReference type="ARBA" id="ARBA00023128"/>
    </source>
</evidence>
<name>A0A1Q3DYQ6_LENED</name>
<dbReference type="PANTHER" id="PTHR15590:SF0">
    <property type="entry name" value="CX9C MOTIF-CONTAINING PROTEIN 4"/>
    <property type="match status" value="1"/>
</dbReference>
<evidence type="ECO:0000313" key="8">
    <source>
        <dbReference type="Proteomes" id="UP000188533"/>
    </source>
</evidence>
<feature type="disulfide bond" evidence="6">
    <location>
        <begin position="18"/>
        <end position="29"/>
    </location>
</feature>
<evidence type="ECO:0000256" key="1">
    <source>
        <dbReference type="ARBA" id="ARBA00004569"/>
    </source>
</evidence>
<gene>
    <name evidence="7" type="ORF">LENED_001543</name>
</gene>
<evidence type="ECO:0000256" key="3">
    <source>
        <dbReference type="ARBA" id="ARBA00019406"/>
    </source>
</evidence>
<dbReference type="PANTHER" id="PTHR15590">
    <property type="entry name" value="CX9C MOTIF-CONTAINING PROTEIN 4"/>
    <property type="match status" value="1"/>
</dbReference>
<dbReference type="AlphaFoldDB" id="A0A1Q3DYQ6"/>
<evidence type="ECO:0000256" key="5">
    <source>
        <dbReference type="ARBA" id="ARBA00023157"/>
    </source>
</evidence>
<protein>
    <recommendedName>
        <fullName evidence="3">Cx9C motif-containing protein 4, mitochondrial</fullName>
    </recommendedName>
</protein>
<evidence type="ECO:0000256" key="6">
    <source>
        <dbReference type="PIRSR" id="PIRSR627179-50"/>
    </source>
</evidence>
<accession>A0A1Q3DYQ6</accession>
<comment type="caution">
    <text evidence="7">The sequence shown here is derived from an EMBL/GenBank/DDBJ whole genome shotgun (WGS) entry which is preliminary data.</text>
</comment>
<comment type="similarity">
    <text evidence="2">Belongs to the CMC4 family.</text>
</comment>
<dbReference type="Pfam" id="PF08991">
    <property type="entry name" value="CMC4"/>
    <property type="match status" value="1"/>
</dbReference>
<proteinExistence type="inferred from homology"/>
<evidence type="ECO:0000313" key="7">
    <source>
        <dbReference type="EMBL" id="GAW00051.1"/>
    </source>
</evidence>
<keyword evidence="5 6" id="KW-1015">Disulfide bond</keyword>
<evidence type="ECO:0000256" key="2">
    <source>
        <dbReference type="ARBA" id="ARBA00009858"/>
    </source>
</evidence>
<dbReference type="InterPro" id="IPR009069">
    <property type="entry name" value="Cys_alpha_HP_mot_SF"/>
</dbReference>